<dbReference type="KEGG" id="trg:TRUGW13939_08627"/>
<name>A0A7H8R5L2_TALRU</name>
<dbReference type="Gene3D" id="3.40.50.720">
    <property type="entry name" value="NAD(P)-binding Rossmann-like Domain"/>
    <property type="match status" value="1"/>
</dbReference>
<dbReference type="GO" id="GO:0005634">
    <property type="term" value="C:nucleus"/>
    <property type="evidence" value="ECO:0007669"/>
    <property type="project" value="TreeGrafter"/>
</dbReference>
<organism evidence="4 5">
    <name type="scientific">Talaromyces rugulosus</name>
    <name type="common">Penicillium rugulosum</name>
    <dbReference type="NCBI Taxonomy" id="121627"/>
    <lineage>
        <taxon>Eukaryota</taxon>
        <taxon>Fungi</taxon>
        <taxon>Dikarya</taxon>
        <taxon>Ascomycota</taxon>
        <taxon>Pezizomycotina</taxon>
        <taxon>Eurotiomycetes</taxon>
        <taxon>Eurotiomycetidae</taxon>
        <taxon>Eurotiales</taxon>
        <taxon>Trichocomaceae</taxon>
        <taxon>Talaromyces</taxon>
        <taxon>Talaromyces sect. Islandici</taxon>
    </lineage>
</organism>
<sequence>MAAKKTIVVVGATGNQGSSVAHTFLTRPNWNVRCVTRNPSSAAAQDLASLGASVVQADLSDIDSLRTAFDGAHAIFVNTDFWGPYRADGKRTLGDSDAAFNMEVDHGKNAAIVAAALPSLERFIYSALGPMKKHSKGKYPHSYHWDSKATIVEYIESEQSNLAKKTSYIYIGAFNTNPLFMPNINPETGRHQFTNPLKKEQIMPMIDPVESTGPFVQALIETEEPGVRLLAYDSLLTMGEISNLWSKVSGKPADYVEVTVEYMNQQFGIPLEVLDAVGYLPEYGYMGGVEGSIEPDQLKVKPQTASFEDWLKKQDWESILKSGEKLIGSVKE</sequence>
<protein>
    <recommendedName>
        <fullName evidence="3">NmrA-like domain-containing protein</fullName>
    </recommendedName>
</protein>
<evidence type="ECO:0000259" key="3">
    <source>
        <dbReference type="Pfam" id="PF05368"/>
    </source>
</evidence>
<keyword evidence="5" id="KW-1185">Reference proteome</keyword>
<dbReference type="Proteomes" id="UP000509510">
    <property type="component" value="Chromosome V"/>
</dbReference>
<dbReference type="InterPro" id="IPR008030">
    <property type="entry name" value="NmrA-like"/>
</dbReference>
<dbReference type="CDD" id="cd05251">
    <property type="entry name" value="NmrA_like_SDR_a"/>
    <property type="match status" value="1"/>
</dbReference>
<reference evidence="5" key="1">
    <citation type="submission" date="2020-06" db="EMBL/GenBank/DDBJ databases">
        <title>A chromosome-scale genome assembly of Talaromyces rugulosus W13939.</title>
        <authorList>
            <person name="Wang B."/>
            <person name="Guo L."/>
            <person name="Ye K."/>
            <person name="Wang L."/>
        </authorList>
    </citation>
    <scope>NUCLEOTIDE SEQUENCE [LARGE SCALE GENOMIC DNA]</scope>
    <source>
        <strain evidence="5">W13939</strain>
    </source>
</reference>
<evidence type="ECO:0000313" key="5">
    <source>
        <dbReference type="Proteomes" id="UP000509510"/>
    </source>
</evidence>
<dbReference type="Gene3D" id="3.90.25.10">
    <property type="entry name" value="UDP-galactose 4-epimerase, domain 1"/>
    <property type="match status" value="1"/>
</dbReference>
<dbReference type="RefSeq" id="XP_035347650.1">
    <property type="nucleotide sequence ID" value="XM_035491757.1"/>
</dbReference>
<comment type="similarity">
    <text evidence="1">Belongs to the NmrA-type oxidoreductase family.</text>
</comment>
<gene>
    <name evidence="4" type="ORF">TRUGW13939_08627</name>
</gene>
<dbReference type="PANTHER" id="PTHR42748">
    <property type="entry name" value="NITROGEN METABOLITE REPRESSION PROTEIN NMRA FAMILY MEMBER"/>
    <property type="match status" value="1"/>
</dbReference>
<accession>A0A7H8R5L2</accession>
<dbReference type="InterPro" id="IPR036291">
    <property type="entry name" value="NAD(P)-bd_dom_sf"/>
</dbReference>
<keyword evidence="2" id="KW-0521">NADP</keyword>
<evidence type="ECO:0000313" key="4">
    <source>
        <dbReference type="EMBL" id="QKX61476.1"/>
    </source>
</evidence>
<evidence type="ECO:0000256" key="2">
    <source>
        <dbReference type="ARBA" id="ARBA00022857"/>
    </source>
</evidence>
<dbReference type="PANTHER" id="PTHR42748:SF29">
    <property type="entry name" value="NMRA-LIKE DOMAIN-CONTAINING PROTEIN"/>
    <property type="match status" value="1"/>
</dbReference>
<proteinExistence type="inferred from homology"/>
<evidence type="ECO:0000256" key="1">
    <source>
        <dbReference type="ARBA" id="ARBA00006328"/>
    </source>
</evidence>
<dbReference type="Pfam" id="PF05368">
    <property type="entry name" value="NmrA"/>
    <property type="match status" value="1"/>
</dbReference>
<dbReference type="OrthoDB" id="3358371at2759"/>
<feature type="domain" description="NmrA-like" evidence="3">
    <location>
        <begin position="4"/>
        <end position="311"/>
    </location>
</feature>
<dbReference type="GeneID" id="55996115"/>
<dbReference type="AlphaFoldDB" id="A0A7H8R5L2"/>
<dbReference type="SUPFAM" id="SSF51735">
    <property type="entry name" value="NAD(P)-binding Rossmann-fold domains"/>
    <property type="match status" value="1"/>
</dbReference>
<dbReference type="InterPro" id="IPR051164">
    <property type="entry name" value="NmrA-like_oxidored"/>
</dbReference>
<dbReference type="EMBL" id="CP055902">
    <property type="protein sequence ID" value="QKX61476.1"/>
    <property type="molecule type" value="Genomic_DNA"/>
</dbReference>